<feature type="region of interest" description="Disordered" evidence="4">
    <location>
        <begin position="172"/>
        <end position="204"/>
    </location>
</feature>
<dbReference type="SUPFAM" id="SSF57997">
    <property type="entry name" value="Tropomyosin"/>
    <property type="match status" value="1"/>
</dbReference>
<dbReference type="Gene3D" id="1.20.5.340">
    <property type="match status" value="1"/>
</dbReference>
<feature type="chain" id="PRO_5025460332" description="C1q domain-containing protein" evidence="5">
    <location>
        <begin position="20"/>
        <end position="345"/>
    </location>
</feature>
<dbReference type="PANTHER" id="PTHR22923">
    <property type="entry name" value="CEREBELLIN-RELATED"/>
    <property type="match status" value="1"/>
</dbReference>
<keyword evidence="3 5" id="KW-0732">Signal</keyword>
<dbReference type="Gene3D" id="2.60.120.40">
    <property type="match status" value="1"/>
</dbReference>
<feature type="signal peptide" evidence="5">
    <location>
        <begin position="1"/>
        <end position="19"/>
    </location>
</feature>
<keyword evidence="8" id="KW-1185">Reference proteome</keyword>
<name>A0A671U0V3_SPAAU</name>
<evidence type="ECO:0000256" key="5">
    <source>
        <dbReference type="SAM" id="SignalP"/>
    </source>
</evidence>
<organism evidence="7 8">
    <name type="scientific">Sparus aurata</name>
    <name type="common">Gilthead sea bream</name>
    <dbReference type="NCBI Taxonomy" id="8175"/>
    <lineage>
        <taxon>Eukaryota</taxon>
        <taxon>Metazoa</taxon>
        <taxon>Chordata</taxon>
        <taxon>Craniata</taxon>
        <taxon>Vertebrata</taxon>
        <taxon>Euteleostomi</taxon>
        <taxon>Actinopterygii</taxon>
        <taxon>Neopterygii</taxon>
        <taxon>Teleostei</taxon>
        <taxon>Neoteleostei</taxon>
        <taxon>Acanthomorphata</taxon>
        <taxon>Eupercaria</taxon>
        <taxon>Spariformes</taxon>
        <taxon>Sparidae</taxon>
        <taxon>Sparus</taxon>
    </lineage>
</organism>
<comment type="subcellular location">
    <subcellularLocation>
        <location evidence="1">Secreted</location>
    </subcellularLocation>
</comment>
<feature type="compositionally biased region" description="Polar residues" evidence="4">
    <location>
        <begin position="189"/>
        <end position="198"/>
    </location>
</feature>
<dbReference type="AlphaFoldDB" id="A0A671U0V3"/>
<evidence type="ECO:0000256" key="4">
    <source>
        <dbReference type="SAM" id="MobiDB-lite"/>
    </source>
</evidence>
<dbReference type="PROSITE" id="PS50871">
    <property type="entry name" value="C1Q"/>
    <property type="match status" value="1"/>
</dbReference>
<evidence type="ECO:0000256" key="2">
    <source>
        <dbReference type="ARBA" id="ARBA00022525"/>
    </source>
</evidence>
<sequence>MRVVVGLLLLLLGLCGSGAQGEAGGLGEVAEINESRDPKDAAEKSTEQIARQTTSDIWTELRALRDMVVELNVHVELLQRENSDLQTRLSSSEFRTDQLERENADMQIRLSSSERELLISKSRIDQLERKNAVQATELTSLERRLTTTERKTSDLEKENAVQATELVSFERRLTSSESRTSDLEKENADLQTRLSSSESRIDQLETENAEKPKVAFYTALTDAGNLGPYNTDITLKYSKVFTNIGNAYNPSTGFFTAPVKGVYYLQFTVFGYHAGDIGVQVYKNNQRIMFNLEKIKDWVPEYLTNSLVLELKAGDEIHLVLPSGYIIYDNSYNQSTFSGSLLFTL</sequence>
<dbReference type="SMART" id="SM00110">
    <property type="entry name" value="C1Q"/>
    <property type="match status" value="1"/>
</dbReference>
<dbReference type="GO" id="GO:0005576">
    <property type="term" value="C:extracellular region"/>
    <property type="evidence" value="ECO:0007669"/>
    <property type="project" value="UniProtKB-SubCell"/>
</dbReference>
<evidence type="ECO:0000259" key="6">
    <source>
        <dbReference type="PROSITE" id="PS50871"/>
    </source>
</evidence>
<evidence type="ECO:0000313" key="7">
    <source>
        <dbReference type="Ensembl" id="ENSSAUP00010006497.1"/>
    </source>
</evidence>
<keyword evidence="2" id="KW-0964">Secreted</keyword>
<feature type="domain" description="C1q" evidence="6">
    <location>
        <begin position="209"/>
        <end position="345"/>
    </location>
</feature>
<dbReference type="Pfam" id="PF00386">
    <property type="entry name" value="C1q"/>
    <property type="match status" value="1"/>
</dbReference>
<dbReference type="InterPro" id="IPR050822">
    <property type="entry name" value="Cerebellin_Synaptic_Org"/>
</dbReference>
<dbReference type="SUPFAM" id="SSF49842">
    <property type="entry name" value="TNF-like"/>
    <property type="match status" value="1"/>
</dbReference>
<reference evidence="7" key="2">
    <citation type="submission" date="2025-08" db="UniProtKB">
        <authorList>
            <consortium name="Ensembl"/>
        </authorList>
    </citation>
    <scope>IDENTIFICATION</scope>
</reference>
<proteinExistence type="predicted"/>
<dbReference type="PRINTS" id="PR00007">
    <property type="entry name" value="COMPLEMNTC1Q"/>
</dbReference>
<reference evidence="7" key="1">
    <citation type="submission" date="2021-04" db="EMBL/GenBank/DDBJ databases">
        <authorList>
            <consortium name="Wellcome Sanger Institute Data Sharing"/>
        </authorList>
    </citation>
    <scope>NUCLEOTIDE SEQUENCE [LARGE SCALE GENOMIC DNA]</scope>
</reference>
<evidence type="ECO:0000313" key="8">
    <source>
        <dbReference type="Proteomes" id="UP000472265"/>
    </source>
</evidence>
<evidence type="ECO:0000256" key="3">
    <source>
        <dbReference type="ARBA" id="ARBA00022729"/>
    </source>
</evidence>
<dbReference type="PANTHER" id="PTHR22923:SF102">
    <property type="entry name" value="CEREBELLIN 13-RELATED"/>
    <property type="match status" value="1"/>
</dbReference>
<evidence type="ECO:0000256" key="1">
    <source>
        <dbReference type="ARBA" id="ARBA00004613"/>
    </source>
</evidence>
<feature type="compositionally biased region" description="Basic and acidic residues" evidence="4">
    <location>
        <begin position="172"/>
        <end position="188"/>
    </location>
</feature>
<protein>
    <recommendedName>
        <fullName evidence="6">C1q domain-containing protein</fullName>
    </recommendedName>
</protein>
<dbReference type="InterPro" id="IPR001073">
    <property type="entry name" value="C1q_dom"/>
</dbReference>
<dbReference type="Proteomes" id="UP000472265">
    <property type="component" value="Chromosome 13"/>
</dbReference>
<dbReference type="GeneTree" id="ENSGT00940000163520"/>
<accession>A0A671U0V3</accession>
<reference evidence="7" key="3">
    <citation type="submission" date="2025-09" db="UniProtKB">
        <authorList>
            <consortium name="Ensembl"/>
        </authorList>
    </citation>
    <scope>IDENTIFICATION</scope>
</reference>
<dbReference type="Ensembl" id="ENSSAUT00010006994.1">
    <property type="protein sequence ID" value="ENSSAUP00010006497.1"/>
    <property type="gene ID" value="ENSSAUG00010003291.1"/>
</dbReference>
<dbReference type="InterPro" id="IPR008983">
    <property type="entry name" value="Tumour_necrosis_fac-like_dom"/>
</dbReference>